<accession>A0A6N9Q023</accession>
<dbReference type="EMBL" id="SIJB01000016">
    <property type="protein sequence ID" value="NBI28597.1"/>
    <property type="molecule type" value="Genomic_DNA"/>
</dbReference>
<dbReference type="Proteomes" id="UP000448943">
    <property type="component" value="Unassembled WGS sequence"/>
</dbReference>
<comment type="caution">
    <text evidence="1">The sequence shown here is derived from an EMBL/GenBank/DDBJ whole genome shotgun (WGS) entry which is preliminary data.</text>
</comment>
<proteinExistence type="predicted"/>
<evidence type="ECO:0000313" key="1">
    <source>
        <dbReference type="EMBL" id="NBI28597.1"/>
    </source>
</evidence>
<sequence length="147" mass="17234">MKTIYLNDGDFKLDVYIKFRDTKISRLLLDFQEAFEVLRKETVSYNQVQNMMLLSQMLILKQFTNLGLEKLDMSKKEDLYKLFNIAEKLVDTGIYEQIFEQFEKDELEKINKAIEQSNQMGKQIGEIMASAINHEKIKGEDNAEGLH</sequence>
<organism evidence="1 2">
    <name type="scientific">Chengkuizengella marina</name>
    <dbReference type="NCBI Taxonomy" id="2507566"/>
    <lineage>
        <taxon>Bacteria</taxon>
        <taxon>Bacillati</taxon>
        <taxon>Bacillota</taxon>
        <taxon>Bacilli</taxon>
        <taxon>Bacillales</taxon>
        <taxon>Paenibacillaceae</taxon>
        <taxon>Chengkuizengella</taxon>
    </lineage>
</organism>
<dbReference type="AlphaFoldDB" id="A0A6N9Q023"/>
<reference evidence="1 2" key="1">
    <citation type="submission" date="2019-01" db="EMBL/GenBank/DDBJ databases">
        <title>Chengkuizengella sp. nov., isolated from deep-sea sediment of East Pacific Ocean.</title>
        <authorList>
            <person name="Yang J."/>
            <person name="Lai Q."/>
            <person name="Shao Z."/>
        </authorList>
    </citation>
    <scope>NUCLEOTIDE SEQUENCE [LARGE SCALE GENOMIC DNA]</scope>
    <source>
        <strain evidence="1 2">YPA3-1-1</strain>
    </source>
</reference>
<keyword evidence="2" id="KW-1185">Reference proteome</keyword>
<name>A0A6N9Q023_9BACL</name>
<gene>
    <name evidence="1" type="ORF">ERL59_06480</name>
</gene>
<protein>
    <submittedName>
        <fullName evidence="1">Uncharacterized protein</fullName>
    </submittedName>
</protein>
<evidence type="ECO:0000313" key="2">
    <source>
        <dbReference type="Proteomes" id="UP000448943"/>
    </source>
</evidence>